<sequence>MGVLDAFIVNVAAPDLRADLHTSGALLQLVVAGYSIAYSVLLITGARLGARVGHGRMFLGGLAVFTVASLACGLAQGPGQLIAFRLAQGAGAGLMLPQVLSLIQHTFTGTSRTRALGAYAAVLGVGAAAGQLVGGALVSADLFGSGWRPVFLINVPIGVLLLVAGVRVLGGRDAAGAAGAGGTDRAVGASGAGRAAGDRAPSRALDLPGLFLLAAAVLLFTVPVVLGQELDWPLWGWVSLALCAVVFTVFALYETRLSRRGGSPLLSPRVLRAPGVPLAVFRILTMMAVNGGFTFVLMLHLQGGLGQSALRAGLTMVPTCAAFSVAGLGWRRLPERWHALLSPGGFLLGAASLAGIGALYAGGGDGGPLVYVLMATEGLGMSLAYNPVLAGAVARVRQEDAADASGLLVTTAQIGLLVGVAVFGAVFLGRAESGTGPLASAHAMGLTCGAMAAAAVAGCLAGAVRALARLRGDPRAARADR</sequence>
<comment type="subcellular location">
    <subcellularLocation>
        <location evidence="1">Cell membrane</location>
        <topology evidence="1">Multi-pass membrane protein</topology>
    </subcellularLocation>
</comment>
<feature type="transmembrane region" description="Helical" evidence="6">
    <location>
        <begin position="340"/>
        <end position="363"/>
    </location>
</feature>
<dbReference type="InterPro" id="IPR020846">
    <property type="entry name" value="MFS_dom"/>
</dbReference>
<feature type="transmembrane region" description="Helical" evidence="6">
    <location>
        <begin position="441"/>
        <end position="468"/>
    </location>
</feature>
<feature type="transmembrane region" description="Helical" evidence="6">
    <location>
        <begin position="234"/>
        <end position="253"/>
    </location>
</feature>
<evidence type="ECO:0000313" key="8">
    <source>
        <dbReference type="EMBL" id="GAA2088929.1"/>
    </source>
</evidence>
<name>A0ABN2WC60_9ACTN</name>
<gene>
    <name evidence="8" type="ORF">GCM10009801_52900</name>
</gene>
<dbReference type="SUPFAM" id="SSF103473">
    <property type="entry name" value="MFS general substrate transporter"/>
    <property type="match status" value="2"/>
</dbReference>
<dbReference type="InterPro" id="IPR011701">
    <property type="entry name" value="MFS"/>
</dbReference>
<evidence type="ECO:0000256" key="6">
    <source>
        <dbReference type="SAM" id="Phobius"/>
    </source>
</evidence>
<dbReference type="Pfam" id="PF07690">
    <property type="entry name" value="MFS_1"/>
    <property type="match status" value="1"/>
</dbReference>
<dbReference type="PROSITE" id="PS50850">
    <property type="entry name" value="MFS"/>
    <property type="match status" value="1"/>
</dbReference>
<feature type="transmembrane region" description="Helical" evidence="6">
    <location>
        <begin position="150"/>
        <end position="169"/>
    </location>
</feature>
<evidence type="ECO:0000313" key="9">
    <source>
        <dbReference type="Proteomes" id="UP001500016"/>
    </source>
</evidence>
<feature type="transmembrane region" description="Helical" evidence="6">
    <location>
        <begin position="57"/>
        <end position="76"/>
    </location>
</feature>
<comment type="caution">
    <text evidence="8">The sequence shown here is derived from an EMBL/GenBank/DDBJ whole genome shotgun (WGS) entry which is preliminary data.</text>
</comment>
<protein>
    <submittedName>
        <fullName evidence="8">MFS transporter</fullName>
    </submittedName>
</protein>
<dbReference type="PANTHER" id="PTHR42718">
    <property type="entry name" value="MAJOR FACILITATOR SUPERFAMILY MULTIDRUG TRANSPORTER MFSC"/>
    <property type="match status" value="1"/>
</dbReference>
<proteinExistence type="predicted"/>
<keyword evidence="2 6" id="KW-0812">Transmembrane</keyword>
<evidence type="ECO:0000256" key="3">
    <source>
        <dbReference type="ARBA" id="ARBA00022989"/>
    </source>
</evidence>
<dbReference type="EMBL" id="BAAAPE010000013">
    <property type="protein sequence ID" value="GAA2088929.1"/>
    <property type="molecule type" value="Genomic_DNA"/>
</dbReference>
<keyword evidence="3 6" id="KW-1133">Transmembrane helix</keyword>
<feature type="transmembrane region" description="Helical" evidence="6">
    <location>
        <begin position="82"/>
        <end position="103"/>
    </location>
</feature>
<evidence type="ECO:0000256" key="4">
    <source>
        <dbReference type="ARBA" id="ARBA00023136"/>
    </source>
</evidence>
<feature type="transmembrane region" description="Helical" evidence="6">
    <location>
        <begin position="309"/>
        <end position="328"/>
    </location>
</feature>
<feature type="transmembrane region" description="Helical" evidence="6">
    <location>
        <begin position="115"/>
        <end position="138"/>
    </location>
</feature>
<dbReference type="InterPro" id="IPR036259">
    <property type="entry name" value="MFS_trans_sf"/>
</dbReference>
<dbReference type="Gene3D" id="1.20.1250.20">
    <property type="entry name" value="MFS general substrate transporter like domains"/>
    <property type="match status" value="2"/>
</dbReference>
<feature type="transmembrane region" description="Helical" evidence="6">
    <location>
        <begin position="25"/>
        <end position="45"/>
    </location>
</feature>
<dbReference type="PANTHER" id="PTHR42718:SF39">
    <property type="entry name" value="ACTINORHODIN TRANSPORTER-RELATED"/>
    <property type="match status" value="1"/>
</dbReference>
<evidence type="ECO:0000256" key="5">
    <source>
        <dbReference type="ARBA" id="ARBA00023251"/>
    </source>
</evidence>
<keyword evidence="4 6" id="KW-0472">Membrane</keyword>
<keyword evidence="9" id="KW-1185">Reference proteome</keyword>
<reference evidence="8 9" key="1">
    <citation type="journal article" date="2019" name="Int. J. Syst. Evol. Microbiol.">
        <title>The Global Catalogue of Microorganisms (GCM) 10K type strain sequencing project: providing services to taxonomists for standard genome sequencing and annotation.</title>
        <authorList>
            <consortium name="The Broad Institute Genomics Platform"/>
            <consortium name="The Broad Institute Genome Sequencing Center for Infectious Disease"/>
            <person name="Wu L."/>
            <person name="Ma J."/>
        </authorList>
    </citation>
    <scope>NUCLEOTIDE SEQUENCE [LARGE SCALE GENOMIC DNA]</scope>
    <source>
        <strain evidence="8 9">JCM 15478</strain>
    </source>
</reference>
<feature type="transmembrane region" description="Helical" evidence="6">
    <location>
        <begin position="274"/>
        <end position="297"/>
    </location>
</feature>
<evidence type="ECO:0000256" key="1">
    <source>
        <dbReference type="ARBA" id="ARBA00004651"/>
    </source>
</evidence>
<organism evidence="8 9">
    <name type="scientific">Streptomyces albiaxialis</name>
    <dbReference type="NCBI Taxonomy" id="329523"/>
    <lineage>
        <taxon>Bacteria</taxon>
        <taxon>Bacillati</taxon>
        <taxon>Actinomycetota</taxon>
        <taxon>Actinomycetes</taxon>
        <taxon>Kitasatosporales</taxon>
        <taxon>Streptomycetaceae</taxon>
        <taxon>Streptomyces</taxon>
    </lineage>
</organism>
<accession>A0ABN2WC60</accession>
<evidence type="ECO:0000259" key="7">
    <source>
        <dbReference type="PROSITE" id="PS50850"/>
    </source>
</evidence>
<feature type="transmembrane region" description="Helical" evidence="6">
    <location>
        <begin position="209"/>
        <end position="228"/>
    </location>
</feature>
<feature type="domain" description="Major facilitator superfamily (MFS) profile" evidence="7">
    <location>
        <begin position="1"/>
        <end position="475"/>
    </location>
</feature>
<dbReference type="Proteomes" id="UP001500016">
    <property type="component" value="Unassembled WGS sequence"/>
</dbReference>
<evidence type="ECO:0000256" key="2">
    <source>
        <dbReference type="ARBA" id="ARBA00022692"/>
    </source>
</evidence>
<dbReference type="CDD" id="cd17321">
    <property type="entry name" value="MFS_MMR_MDR_like"/>
    <property type="match status" value="1"/>
</dbReference>
<feature type="transmembrane region" description="Helical" evidence="6">
    <location>
        <begin position="406"/>
        <end position="429"/>
    </location>
</feature>
<feature type="transmembrane region" description="Helical" evidence="6">
    <location>
        <begin position="369"/>
        <end position="394"/>
    </location>
</feature>
<keyword evidence="5" id="KW-0046">Antibiotic resistance</keyword>